<evidence type="ECO:0000313" key="11">
    <source>
        <dbReference type="Proteomes" id="UP000075885"/>
    </source>
</evidence>
<dbReference type="PANTHER" id="PTHR13115">
    <property type="entry name" value="RNA POLYMERASE-ASSOCIATED PROTEIN RTF1 HOMOLOG"/>
    <property type="match status" value="1"/>
</dbReference>
<dbReference type="STRING" id="199890.A0A182PRK8"/>
<feature type="compositionally biased region" description="Acidic residues" evidence="8">
    <location>
        <begin position="68"/>
        <end position="87"/>
    </location>
</feature>
<feature type="compositionally biased region" description="Acidic residues" evidence="8">
    <location>
        <begin position="177"/>
        <end position="188"/>
    </location>
</feature>
<evidence type="ECO:0000256" key="3">
    <source>
        <dbReference type="ARBA" id="ARBA00023015"/>
    </source>
</evidence>
<evidence type="ECO:0000256" key="6">
    <source>
        <dbReference type="ARBA" id="ARBA00023163"/>
    </source>
</evidence>
<reference evidence="10" key="2">
    <citation type="submission" date="2020-05" db="UniProtKB">
        <authorList>
            <consortium name="EnsemblMetazoa"/>
        </authorList>
    </citation>
    <scope>IDENTIFICATION</scope>
    <source>
        <strain evidence="10">Epiroticus2</strain>
    </source>
</reference>
<evidence type="ECO:0000256" key="4">
    <source>
        <dbReference type="ARBA" id="ARBA00023054"/>
    </source>
</evidence>
<feature type="compositionally biased region" description="Acidic residues" evidence="8">
    <location>
        <begin position="201"/>
        <end position="213"/>
    </location>
</feature>
<feature type="compositionally biased region" description="Basic residues" evidence="8">
    <location>
        <begin position="271"/>
        <end position="282"/>
    </location>
</feature>
<feature type="compositionally biased region" description="Gly residues" evidence="8">
    <location>
        <begin position="527"/>
        <end position="541"/>
    </location>
</feature>
<feature type="region of interest" description="Disordered" evidence="8">
    <location>
        <begin position="783"/>
        <end position="848"/>
    </location>
</feature>
<feature type="compositionally biased region" description="Basic and acidic residues" evidence="8">
    <location>
        <begin position="362"/>
        <end position="377"/>
    </location>
</feature>
<evidence type="ECO:0000256" key="7">
    <source>
        <dbReference type="ARBA" id="ARBA00023242"/>
    </source>
</evidence>
<feature type="compositionally biased region" description="Low complexity" evidence="8">
    <location>
        <begin position="189"/>
        <end position="200"/>
    </location>
</feature>
<dbReference type="Pfam" id="PF03126">
    <property type="entry name" value="Plus-3"/>
    <property type="match status" value="1"/>
</dbReference>
<feature type="compositionally biased region" description="Acidic residues" evidence="8">
    <location>
        <begin position="151"/>
        <end position="160"/>
    </location>
</feature>
<evidence type="ECO:0000256" key="1">
    <source>
        <dbReference type="ARBA" id="ARBA00004642"/>
    </source>
</evidence>
<feature type="domain" description="Plus3" evidence="9">
    <location>
        <begin position="551"/>
        <end position="682"/>
    </location>
</feature>
<reference evidence="11" key="1">
    <citation type="submission" date="2013-03" db="EMBL/GenBank/DDBJ databases">
        <title>The Genome Sequence of Anopheles epiroticus epiroticus2.</title>
        <authorList>
            <consortium name="The Broad Institute Genomics Platform"/>
            <person name="Neafsey D.E."/>
            <person name="Howell P."/>
            <person name="Walker B."/>
            <person name="Young S.K."/>
            <person name="Zeng Q."/>
            <person name="Gargeya S."/>
            <person name="Fitzgerald M."/>
            <person name="Haas B."/>
            <person name="Abouelleil A."/>
            <person name="Allen A.W."/>
            <person name="Alvarado L."/>
            <person name="Arachchi H.M."/>
            <person name="Berlin A.M."/>
            <person name="Chapman S.B."/>
            <person name="Gainer-Dewar J."/>
            <person name="Goldberg J."/>
            <person name="Griggs A."/>
            <person name="Gujja S."/>
            <person name="Hansen M."/>
            <person name="Howarth C."/>
            <person name="Imamovic A."/>
            <person name="Ireland A."/>
            <person name="Larimer J."/>
            <person name="McCowan C."/>
            <person name="Murphy C."/>
            <person name="Pearson M."/>
            <person name="Poon T.W."/>
            <person name="Priest M."/>
            <person name="Roberts A."/>
            <person name="Saif S."/>
            <person name="Shea T."/>
            <person name="Sisk P."/>
            <person name="Sykes S."/>
            <person name="Wortman J."/>
            <person name="Nusbaum C."/>
            <person name="Birren B."/>
        </authorList>
    </citation>
    <scope>NUCLEOTIDE SEQUENCE [LARGE SCALE GENOMIC DNA]</scope>
    <source>
        <strain evidence="11">Epiroticus2</strain>
    </source>
</reference>
<keyword evidence="2" id="KW-0597">Phosphoprotein</keyword>
<dbReference type="SUPFAM" id="SSF159042">
    <property type="entry name" value="Plus3-like"/>
    <property type="match status" value="1"/>
</dbReference>
<feature type="compositionally biased region" description="Basic and acidic residues" evidence="8">
    <location>
        <begin position="871"/>
        <end position="891"/>
    </location>
</feature>
<dbReference type="FunFam" id="3.90.70.200:FF:000001">
    <property type="entry name" value="RNA polymerase-associated protein RTF1 homolog"/>
    <property type="match status" value="1"/>
</dbReference>
<feature type="compositionally biased region" description="Low complexity" evidence="8">
    <location>
        <begin position="125"/>
        <end position="143"/>
    </location>
</feature>
<dbReference type="PROSITE" id="PS51360">
    <property type="entry name" value="PLUS3"/>
    <property type="match status" value="1"/>
</dbReference>
<organism evidence="10 11">
    <name type="scientific">Anopheles epiroticus</name>
    <dbReference type="NCBI Taxonomy" id="199890"/>
    <lineage>
        <taxon>Eukaryota</taxon>
        <taxon>Metazoa</taxon>
        <taxon>Ecdysozoa</taxon>
        <taxon>Arthropoda</taxon>
        <taxon>Hexapoda</taxon>
        <taxon>Insecta</taxon>
        <taxon>Pterygota</taxon>
        <taxon>Neoptera</taxon>
        <taxon>Endopterygota</taxon>
        <taxon>Diptera</taxon>
        <taxon>Nematocera</taxon>
        <taxon>Culicoidea</taxon>
        <taxon>Culicidae</taxon>
        <taxon>Anophelinae</taxon>
        <taxon>Anopheles</taxon>
    </lineage>
</organism>
<protein>
    <recommendedName>
        <fullName evidence="9">Plus3 domain-containing protein</fullName>
    </recommendedName>
</protein>
<dbReference type="PANTHER" id="PTHR13115:SF8">
    <property type="entry name" value="RNA POLYMERASE-ASSOCIATED PROTEIN RTF1 HOMOLOG"/>
    <property type="match status" value="1"/>
</dbReference>
<feature type="compositionally biased region" description="Basic and acidic residues" evidence="8">
    <location>
        <begin position="416"/>
        <end position="438"/>
    </location>
</feature>
<sequence>MVKRKPQAMIDSESSSDSESGSDLDSELLSLAKKKKTTRLASASPNHANHNRSGSGSGSDTGSGSGSESDDDEDEDDDEEDEEEEASGSEAMEKRKRKGGKPTSSSESEGEGEQDDRKGGQTVPTAIAGNNTAAATAAAAGAGVKRKQPIDEGEGSEPEEGQVSSDSEKARRGGADESSDGNSSDDSDSSSTSSSSSSDSEFNDGYDENLMGDDADRARLNALSEKERETEIFKRIERRDVMKTRWEIERKLKLAKRAERARDKQAQPEHKKQKKEKKKAQKKAAAAAAAANAERERKRAAAAAAQAASQAAAQAAAANAAAAAATAAASAAAASSAPVSSVGDMSRPVPMDTTEAGSGMMAREDSPTSSPEKKSDDVSSASEYFDPKERSKERKKTVEMNRTDDKRSNAMAMLKAKREGKAKREEEEAKREAQRKQDASQQEDKEELADVPGGKSQMKLKASDIYSDDSGSSDDDDDDGGGGGDRDKKARGDRRSRSGGSGDSGSGSDSRSSSDSEGEEKDKKSGSGTGSGSSSGSGSGSGSSSRKPVAISTNAELNKLRISRHKLERFINLPIFEPTVMNCFVRINIGNNQGKPVYRVAEIVGVVETAKIYQFGRSRTNKGFKLKHGSQERVFRLEFVSNQDFSDTEYQKWLTVCEATGTPLPTVDMIERKQRDIKEASQYEFKDADIDRLVEEKNRFRAHPTNYAMKKTILMKERDAAQLRGDDELARELNSQIQEIEERASTLDKKRSSSISLISYINDRNRKRNVEDAEKAIMEEKRATRGLKIEDPFTRRQTQPRMSFKKDEKRDDTPMLPMQAPPPPGQTGKKKPEEKKPNQGQADNNLYSLHDFDIDLEVPLPISSVNVLPKPVEKPVRESGPKRSLNLEDYKKKRGLI</sequence>
<feature type="compositionally biased region" description="Basic and acidic residues" evidence="8">
    <location>
        <begin position="783"/>
        <end position="794"/>
    </location>
</feature>
<evidence type="ECO:0000256" key="8">
    <source>
        <dbReference type="SAM" id="MobiDB-lite"/>
    </source>
</evidence>
<feature type="compositionally biased region" description="Acidic residues" evidence="8">
    <location>
        <begin position="471"/>
        <end position="480"/>
    </location>
</feature>
<keyword evidence="3" id="KW-0805">Transcription regulation</keyword>
<evidence type="ECO:0000256" key="2">
    <source>
        <dbReference type="ARBA" id="ARBA00022553"/>
    </source>
</evidence>
<keyword evidence="4" id="KW-0175">Coiled coil</keyword>
<dbReference type="EnsemblMetazoa" id="AEPI009592-RA">
    <property type="protein sequence ID" value="AEPI009592-PA"/>
    <property type="gene ID" value="AEPI009592"/>
</dbReference>
<dbReference type="InterPro" id="IPR036128">
    <property type="entry name" value="Plus3-like_sf"/>
</dbReference>
<name>A0A182PRK8_9DIPT</name>
<feature type="region of interest" description="Disordered" evidence="8">
    <location>
        <begin position="871"/>
        <end position="897"/>
    </location>
</feature>
<feature type="region of interest" description="Disordered" evidence="8">
    <location>
        <begin position="1"/>
        <end position="230"/>
    </location>
</feature>
<feature type="compositionally biased region" description="Basic and acidic residues" evidence="8">
    <location>
        <begin position="385"/>
        <end position="408"/>
    </location>
</feature>
<keyword evidence="6" id="KW-0804">Transcription</keyword>
<feature type="compositionally biased region" description="Basic and acidic residues" evidence="8">
    <location>
        <begin position="166"/>
        <end position="175"/>
    </location>
</feature>
<accession>A0A182PRK8</accession>
<feature type="compositionally biased region" description="Acidic residues" evidence="8">
    <location>
        <begin position="14"/>
        <end position="26"/>
    </location>
</feature>
<keyword evidence="11" id="KW-1185">Reference proteome</keyword>
<dbReference type="Gene3D" id="3.90.70.200">
    <property type="entry name" value="Plus-3 domain"/>
    <property type="match status" value="1"/>
</dbReference>
<dbReference type="VEuPathDB" id="VectorBase:AEPI009592"/>
<feature type="compositionally biased region" description="Low complexity" evidence="8">
    <location>
        <begin position="283"/>
        <end position="292"/>
    </location>
</feature>
<evidence type="ECO:0000259" key="9">
    <source>
        <dbReference type="PROSITE" id="PS51360"/>
    </source>
</evidence>
<dbReference type="GO" id="GO:0016593">
    <property type="term" value="C:Cdc73/Paf1 complex"/>
    <property type="evidence" value="ECO:0007669"/>
    <property type="project" value="TreeGrafter"/>
</dbReference>
<keyword evidence="5" id="KW-0010">Activator</keyword>
<feature type="compositionally biased region" description="Basic and acidic residues" evidence="8">
    <location>
        <begin position="804"/>
        <end position="813"/>
    </location>
</feature>
<keyword evidence="7" id="KW-0539">Nucleus</keyword>
<comment type="subcellular location">
    <subcellularLocation>
        <location evidence="1">Nucleus</location>
        <location evidence="1">Nucleoplasm</location>
    </subcellularLocation>
</comment>
<dbReference type="GO" id="GO:0003677">
    <property type="term" value="F:DNA binding"/>
    <property type="evidence" value="ECO:0007669"/>
    <property type="project" value="InterPro"/>
</dbReference>
<dbReference type="InterPro" id="IPR004343">
    <property type="entry name" value="Plus-3_dom"/>
</dbReference>
<feature type="compositionally biased region" description="Polar residues" evidence="8">
    <location>
        <begin position="39"/>
        <end position="52"/>
    </location>
</feature>
<feature type="region of interest" description="Disordered" evidence="8">
    <location>
        <begin position="254"/>
        <end position="550"/>
    </location>
</feature>
<feature type="compositionally biased region" description="Basic and acidic residues" evidence="8">
    <location>
        <begin position="254"/>
        <end position="270"/>
    </location>
</feature>
<feature type="compositionally biased region" description="Gly residues" evidence="8">
    <location>
        <begin position="55"/>
        <end position="65"/>
    </location>
</feature>
<dbReference type="AlphaFoldDB" id="A0A182PRK8"/>
<feature type="compositionally biased region" description="Basic and acidic residues" evidence="8">
    <location>
        <begin position="214"/>
        <end position="230"/>
    </location>
</feature>
<dbReference type="Proteomes" id="UP000075885">
    <property type="component" value="Unassembled WGS sequence"/>
</dbReference>
<evidence type="ECO:0000313" key="10">
    <source>
        <dbReference type="EnsemblMetazoa" id="AEPI009592-PA"/>
    </source>
</evidence>
<dbReference type="SMART" id="SM00719">
    <property type="entry name" value="Plus3"/>
    <property type="match status" value="1"/>
</dbReference>
<dbReference type="GO" id="GO:1990269">
    <property type="term" value="F:RNA polymerase II C-terminal domain phosphoserine binding"/>
    <property type="evidence" value="ECO:0007669"/>
    <property type="project" value="TreeGrafter"/>
</dbReference>
<feature type="compositionally biased region" description="Low complexity" evidence="8">
    <location>
        <begin position="301"/>
        <end position="337"/>
    </location>
</feature>
<proteinExistence type="predicted"/>
<evidence type="ECO:0000256" key="5">
    <source>
        <dbReference type="ARBA" id="ARBA00023159"/>
    </source>
</evidence>
<feature type="compositionally biased region" description="Basic and acidic residues" evidence="8">
    <location>
        <begin position="484"/>
        <end position="496"/>
    </location>
</feature>
<feature type="compositionally biased region" description="Low complexity" evidence="8">
    <location>
        <begin position="506"/>
        <end position="515"/>
    </location>
</feature>